<feature type="domain" description="C2H2-type" evidence="6">
    <location>
        <begin position="194"/>
        <end position="221"/>
    </location>
</feature>
<feature type="domain" description="C2H2-type" evidence="6">
    <location>
        <begin position="165"/>
        <end position="193"/>
    </location>
</feature>
<dbReference type="OrthoDB" id="3561125at2759"/>
<feature type="domain" description="C2H2-type" evidence="6">
    <location>
        <begin position="283"/>
        <end position="310"/>
    </location>
</feature>
<evidence type="ECO:0000256" key="2">
    <source>
        <dbReference type="ARBA" id="ARBA00022737"/>
    </source>
</evidence>
<evidence type="ECO:0000313" key="9">
    <source>
        <dbReference type="Proteomes" id="UP000014760"/>
    </source>
</evidence>
<keyword evidence="4" id="KW-0862">Zinc</keyword>
<evidence type="ECO:0000313" key="7">
    <source>
        <dbReference type="EMBL" id="ELU15767.1"/>
    </source>
</evidence>
<dbReference type="GO" id="GO:0008270">
    <property type="term" value="F:zinc ion binding"/>
    <property type="evidence" value="ECO:0007669"/>
    <property type="project" value="UniProtKB-KW"/>
</dbReference>
<gene>
    <name evidence="7" type="ORF">CAPTEDRAFT_167265</name>
</gene>
<organism evidence="7">
    <name type="scientific">Capitella teleta</name>
    <name type="common">Polychaete worm</name>
    <dbReference type="NCBI Taxonomy" id="283909"/>
    <lineage>
        <taxon>Eukaryota</taxon>
        <taxon>Metazoa</taxon>
        <taxon>Spiralia</taxon>
        <taxon>Lophotrochozoa</taxon>
        <taxon>Annelida</taxon>
        <taxon>Polychaeta</taxon>
        <taxon>Sedentaria</taxon>
        <taxon>Scolecida</taxon>
        <taxon>Capitellidae</taxon>
        <taxon>Capitella</taxon>
    </lineage>
</organism>
<dbReference type="PANTHER" id="PTHR24403:SF67">
    <property type="entry name" value="FI01116P-RELATED"/>
    <property type="match status" value="1"/>
</dbReference>
<dbReference type="SMART" id="SM00355">
    <property type="entry name" value="ZnF_C2H2"/>
    <property type="match status" value="9"/>
</dbReference>
<feature type="domain" description="C2H2-type" evidence="6">
    <location>
        <begin position="64"/>
        <end position="91"/>
    </location>
</feature>
<reference evidence="9" key="1">
    <citation type="submission" date="2012-12" db="EMBL/GenBank/DDBJ databases">
        <authorList>
            <person name="Hellsten U."/>
            <person name="Grimwood J."/>
            <person name="Chapman J.A."/>
            <person name="Shapiro H."/>
            <person name="Aerts A."/>
            <person name="Otillar R.P."/>
            <person name="Terry A.Y."/>
            <person name="Boore J.L."/>
            <person name="Simakov O."/>
            <person name="Marletaz F."/>
            <person name="Cho S.-J."/>
            <person name="Edsinger-Gonzales E."/>
            <person name="Havlak P."/>
            <person name="Kuo D.-H."/>
            <person name="Larsson T."/>
            <person name="Lv J."/>
            <person name="Arendt D."/>
            <person name="Savage R."/>
            <person name="Osoegawa K."/>
            <person name="de Jong P."/>
            <person name="Lindberg D.R."/>
            <person name="Seaver E.C."/>
            <person name="Weisblat D.A."/>
            <person name="Putnam N.H."/>
            <person name="Grigoriev I.V."/>
            <person name="Rokhsar D.S."/>
        </authorList>
    </citation>
    <scope>NUCLEOTIDE SEQUENCE</scope>
    <source>
        <strain evidence="9">I ESC-2004</strain>
    </source>
</reference>
<keyword evidence="2" id="KW-0677">Repeat</keyword>
<keyword evidence="1" id="KW-0479">Metal-binding</keyword>
<dbReference type="GO" id="GO:0045944">
    <property type="term" value="P:positive regulation of transcription by RNA polymerase II"/>
    <property type="evidence" value="ECO:0007669"/>
    <property type="project" value="TreeGrafter"/>
</dbReference>
<feature type="domain" description="C2H2-type" evidence="6">
    <location>
        <begin position="226"/>
        <end position="253"/>
    </location>
</feature>
<proteinExistence type="predicted"/>
<protein>
    <recommendedName>
        <fullName evidence="6">C2H2-type domain-containing protein</fullName>
    </recommendedName>
</protein>
<dbReference type="Pfam" id="PF00096">
    <property type="entry name" value="zf-C2H2"/>
    <property type="match status" value="2"/>
</dbReference>
<dbReference type="PROSITE" id="PS00028">
    <property type="entry name" value="ZINC_FINGER_C2H2_1"/>
    <property type="match status" value="4"/>
</dbReference>
<dbReference type="PANTHER" id="PTHR24403">
    <property type="entry name" value="ZINC FINGER PROTEIN"/>
    <property type="match status" value="1"/>
</dbReference>
<dbReference type="Gene3D" id="3.30.160.60">
    <property type="entry name" value="Classic Zinc Finger"/>
    <property type="match status" value="7"/>
</dbReference>
<dbReference type="EMBL" id="AMQN01017870">
    <property type="status" value="NOT_ANNOTATED_CDS"/>
    <property type="molecule type" value="Genomic_DNA"/>
</dbReference>
<evidence type="ECO:0000256" key="3">
    <source>
        <dbReference type="ARBA" id="ARBA00022771"/>
    </source>
</evidence>
<dbReference type="STRING" id="283909.R7VB60"/>
<reference evidence="8" key="3">
    <citation type="submission" date="2015-06" db="UniProtKB">
        <authorList>
            <consortium name="EnsemblMetazoa"/>
        </authorList>
    </citation>
    <scope>IDENTIFICATION</scope>
</reference>
<reference evidence="7 9" key="2">
    <citation type="journal article" date="2013" name="Nature">
        <title>Insights into bilaterian evolution from three spiralian genomes.</title>
        <authorList>
            <person name="Simakov O."/>
            <person name="Marletaz F."/>
            <person name="Cho S.J."/>
            <person name="Edsinger-Gonzales E."/>
            <person name="Havlak P."/>
            <person name="Hellsten U."/>
            <person name="Kuo D.H."/>
            <person name="Larsson T."/>
            <person name="Lv J."/>
            <person name="Arendt D."/>
            <person name="Savage R."/>
            <person name="Osoegawa K."/>
            <person name="de Jong P."/>
            <person name="Grimwood J."/>
            <person name="Chapman J.A."/>
            <person name="Shapiro H."/>
            <person name="Aerts A."/>
            <person name="Otillar R.P."/>
            <person name="Terry A.Y."/>
            <person name="Boore J.L."/>
            <person name="Grigoriev I.V."/>
            <person name="Lindberg D.R."/>
            <person name="Seaver E.C."/>
            <person name="Weisblat D.A."/>
            <person name="Putnam N.H."/>
            <person name="Rokhsar D.S."/>
        </authorList>
    </citation>
    <scope>NUCLEOTIDE SEQUENCE</scope>
    <source>
        <strain evidence="7 9">I ESC-2004</strain>
    </source>
</reference>
<evidence type="ECO:0000256" key="1">
    <source>
        <dbReference type="ARBA" id="ARBA00022723"/>
    </source>
</evidence>
<dbReference type="InterPro" id="IPR036236">
    <property type="entry name" value="Znf_C2H2_sf"/>
</dbReference>
<dbReference type="PROSITE" id="PS50157">
    <property type="entry name" value="ZINC_FINGER_C2H2_2"/>
    <property type="match status" value="7"/>
</dbReference>
<dbReference type="HOGENOM" id="CLU_662660_0_0_1"/>
<dbReference type="InterPro" id="IPR013087">
    <property type="entry name" value="Znf_C2H2_type"/>
</dbReference>
<dbReference type="FunFam" id="3.30.160.60:FF:000090">
    <property type="entry name" value="Odd-skipped-related transciption factor 2"/>
    <property type="match status" value="1"/>
</dbReference>
<dbReference type="InterPro" id="IPR050688">
    <property type="entry name" value="Zinc_finger/UBP_domain"/>
</dbReference>
<feature type="domain" description="C2H2-type" evidence="6">
    <location>
        <begin position="254"/>
        <end position="282"/>
    </location>
</feature>
<dbReference type="Pfam" id="PF13909">
    <property type="entry name" value="zf-H2C2_5"/>
    <property type="match status" value="1"/>
</dbReference>
<keyword evidence="9" id="KW-1185">Reference proteome</keyword>
<dbReference type="EMBL" id="KB293609">
    <property type="protein sequence ID" value="ELU15767.1"/>
    <property type="molecule type" value="Genomic_DNA"/>
</dbReference>
<accession>R7VB60</accession>
<dbReference type="SUPFAM" id="SSF57667">
    <property type="entry name" value="beta-beta-alpha zinc fingers"/>
    <property type="match status" value="3"/>
</dbReference>
<dbReference type="AlphaFoldDB" id="R7VB60"/>
<evidence type="ECO:0000259" key="6">
    <source>
        <dbReference type="PROSITE" id="PS50157"/>
    </source>
</evidence>
<feature type="domain" description="C2H2-type" evidence="6">
    <location>
        <begin position="126"/>
        <end position="153"/>
    </location>
</feature>
<evidence type="ECO:0000256" key="4">
    <source>
        <dbReference type="ARBA" id="ARBA00022833"/>
    </source>
</evidence>
<name>R7VB60_CAPTE</name>
<dbReference type="EnsemblMetazoa" id="CapteT167265">
    <property type="protein sequence ID" value="CapteP167265"/>
    <property type="gene ID" value="CapteG167265"/>
</dbReference>
<evidence type="ECO:0000313" key="8">
    <source>
        <dbReference type="EnsemblMetazoa" id="CapteP167265"/>
    </source>
</evidence>
<evidence type="ECO:0000256" key="5">
    <source>
        <dbReference type="PROSITE-ProRule" id="PRU00042"/>
    </source>
</evidence>
<dbReference type="Pfam" id="PF13912">
    <property type="entry name" value="zf-C2H2_6"/>
    <property type="match status" value="1"/>
</dbReference>
<keyword evidence="3 5" id="KW-0863">Zinc-finger</keyword>
<sequence length="415" mass="48013">MFSNDLTLPSTDNDVQLGHKYVKKRDYEAQCGYKFFCKICSFKSKRQSHYDNHIRLHQNSHSLFKCSKCSFTALRLNHLRRHEQTHIAQKVLQCAKCPYKSLKQELMARHCQKRHQMQAKTSEAIYKCRSCDYKTNRQHLIVRHLRVHSITDATNDCVEKIVKSYQCPKCDYATSRKENYLRHMNNIHLPVRPYLCDTCGKSFKRQDSLRTHAAVHLDRTKRQFPFKCYVCQKGLRSKAHLKEHLTTHSSQRAYLCEICGAAFKTRSVQRKHVQSIHQNPQSFYCMECPKTFNTKYSLLRHSKTHKNANQQLLLTDERNEIILPQLAADEMHQIQIEYPTGEIVTQPIVQVPPGLLQSTDDLSEEDKNGVLTTASLEGSAVMGSAEGFDQSIVQHMEARTLLSADTSSSALFYLN</sequence>
<dbReference type="GO" id="GO:0005634">
    <property type="term" value="C:nucleus"/>
    <property type="evidence" value="ECO:0007669"/>
    <property type="project" value="TreeGrafter"/>
</dbReference>
<dbReference type="Proteomes" id="UP000014760">
    <property type="component" value="Unassembled WGS sequence"/>
</dbReference>